<sequence>MATYGKKFAGGKFQLEYAEKLLDQGKVLKFEVSNLSNNLTRIYDIQVEFFEKGQRFIKNLELKNWGKFYPETIKNQFLKDLQKMNNLGDIQWIFRKTANIADMTTLKNGVLQALKKADGKAIEELGNISLDQVKKLFKNEAKFINKGNRIEFLLKKLEDDKVFNKIFEIVE</sequence>
<evidence type="ECO:0000313" key="3">
    <source>
        <dbReference type="Proteomes" id="UP000217301"/>
    </source>
</evidence>
<evidence type="ECO:0000313" key="2">
    <source>
        <dbReference type="EMBL" id="SQA76295.1"/>
    </source>
</evidence>
<keyword evidence="3" id="KW-1185">Reference proteome</keyword>
<dbReference type="EMBL" id="UAVP01000009">
    <property type="protein sequence ID" value="SQA76295.1"/>
    <property type="molecule type" value="Genomic_DNA"/>
</dbReference>
<proteinExistence type="predicted"/>
<protein>
    <submittedName>
        <fullName evidence="2">Uncharacterized protein</fullName>
    </submittedName>
</protein>
<organism evidence="2 4">
    <name type="scientific">Capnocytophaga sputigena</name>
    <dbReference type="NCBI Taxonomy" id="1019"/>
    <lineage>
        <taxon>Bacteria</taxon>
        <taxon>Pseudomonadati</taxon>
        <taxon>Bacteroidota</taxon>
        <taxon>Flavobacteriia</taxon>
        <taxon>Flavobacteriales</taxon>
        <taxon>Flavobacteriaceae</taxon>
        <taxon>Capnocytophaga</taxon>
    </lineage>
</organism>
<dbReference type="KEGG" id="cspu:CGC55_11000"/>
<dbReference type="RefSeq" id="WP_002682390.1">
    <property type="nucleotide sequence ID" value="NZ_CP022385.1"/>
</dbReference>
<reference evidence="1" key="1">
    <citation type="journal article" date="2017" name="Genome Announc.">
        <title>Twelve Complete Reference Genomes of Clinical Isolates in the Capnocytophaga Genus.</title>
        <authorList>
            <person name="Villarma A."/>
            <person name="Gulvik C.A."/>
            <person name="Rowe L.A."/>
            <person name="Sheth M."/>
            <person name="Juieng P."/>
            <person name="Nicholson A.C."/>
            <person name="Loparev V.N."/>
            <person name="McQuiston J.R."/>
        </authorList>
    </citation>
    <scope>NUCLEOTIDE SEQUENCE</scope>
    <source>
        <strain evidence="1">KC1668</strain>
    </source>
</reference>
<accession>A0AAX2ID36</accession>
<dbReference type="Proteomes" id="UP000217301">
    <property type="component" value="Chromosome"/>
</dbReference>
<dbReference type="EMBL" id="CP022385">
    <property type="protein sequence ID" value="ATA84990.1"/>
    <property type="molecule type" value="Genomic_DNA"/>
</dbReference>
<reference evidence="3" key="2">
    <citation type="submission" date="2017-06" db="EMBL/GenBank/DDBJ databases">
        <title>Capnocytophaga spp. assemblies.</title>
        <authorList>
            <person name="Gulvik C.A."/>
        </authorList>
    </citation>
    <scope>NUCLEOTIDE SEQUENCE [LARGE SCALE GENOMIC DNA]</scope>
    <source>
        <strain evidence="3">KC1668</strain>
    </source>
</reference>
<gene>
    <name evidence="1" type="ORF">CGC55_11000</name>
    <name evidence="2" type="ORF">NCTC11653_02219</name>
</gene>
<evidence type="ECO:0000313" key="4">
    <source>
        <dbReference type="Proteomes" id="UP000249902"/>
    </source>
</evidence>
<name>A0AAX2ID36_CAPSP</name>
<evidence type="ECO:0000313" key="1">
    <source>
        <dbReference type="EMBL" id="ATA84990.1"/>
    </source>
</evidence>
<reference evidence="2 4" key="3">
    <citation type="submission" date="2018-06" db="EMBL/GenBank/DDBJ databases">
        <authorList>
            <consortium name="Pathogen Informatics"/>
            <person name="Doyle S."/>
        </authorList>
    </citation>
    <scope>NUCLEOTIDE SEQUENCE [LARGE SCALE GENOMIC DNA]</scope>
    <source>
        <strain evidence="2 4">NCTC11653</strain>
    </source>
</reference>
<dbReference type="AlphaFoldDB" id="A0AAX2ID36"/>
<dbReference type="Proteomes" id="UP000249902">
    <property type="component" value="Unassembled WGS sequence"/>
</dbReference>